<dbReference type="AlphaFoldDB" id="A0A7W7U6A9"/>
<evidence type="ECO:0000313" key="3">
    <source>
        <dbReference type="EMBL" id="MBB4985867.1"/>
    </source>
</evidence>
<accession>A0A7W7U6A9</accession>
<dbReference type="EMBL" id="JACHJY010000011">
    <property type="protein sequence ID" value="MBB4985867.1"/>
    <property type="molecule type" value="Genomic_DNA"/>
</dbReference>
<protein>
    <submittedName>
        <fullName evidence="3">Uncharacterized protein</fullName>
    </submittedName>
</protein>
<feature type="transmembrane region" description="Helical" evidence="2">
    <location>
        <begin position="58"/>
        <end position="76"/>
    </location>
</feature>
<keyword evidence="2" id="KW-0472">Membrane</keyword>
<feature type="region of interest" description="Disordered" evidence="1">
    <location>
        <begin position="1"/>
        <end position="28"/>
    </location>
</feature>
<sequence>MNPVPRPSERPPTEPAPAEPGRFRLPERPLTEADLAERERFRAMVQQSLPSVRASAEAWRNGLAAFVTLIGAAVVIKGRTTTAELPPLWRLAVTVLIGGGLALAVTGLWHALAAQAGTKPLAVTLADIHREHGSIDGFEVATAIRAAHRLTLARRAVGLALACLFAGTALTWWAPGTTPGNLRVTYGPDTVCGTLLAADGGRLRISVDGQTEAVEVPLTAVTGMTVTADCNPPL</sequence>
<gene>
    <name evidence="3" type="ORF">GGE06_006829</name>
</gene>
<name>A0A7W7U6A9_9ACTN</name>
<keyword evidence="4" id="KW-1185">Reference proteome</keyword>
<organism evidence="3 4">
    <name type="scientific">Streptomyces nymphaeiformis</name>
    <dbReference type="NCBI Taxonomy" id="2663842"/>
    <lineage>
        <taxon>Bacteria</taxon>
        <taxon>Bacillati</taxon>
        <taxon>Actinomycetota</taxon>
        <taxon>Actinomycetes</taxon>
        <taxon>Kitasatosporales</taxon>
        <taxon>Streptomycetaceae</taxon>
        <taxon>Streptomyces</taxon>
    </lineage>
</organism>
<comment type="caution">
    <text evidence="3">The sequence shown here is derived from an EMBL/GenBank/DDBJ whole genome shotgun (WGS) entry which is preliminary data.</text>
</comment>
<feature type="transmembrane region" description="Helical" evidence="2">
    <location>
        <begin position="88"/>
        <end position="109"/>
    </location>
</feature>
<dbReference type="RefSeq" id="WP_312883393.1">
    <property type="nucleotide sequence ID" value="NZ_JACHJY010000011.1"/>
</dbReference>
<keyword evidence="2" id="KW-1133">Transmembrane helix</keyword>
<evidence type="ECO:0000256" key="2">
    <source>
        <dbReference type="SAM" id="Phobius"/>
    </source>
</evidence>
<reference evidence="3 4" key="1">
    <citation type="submission" date="2020-08" db="EMBL/GenBank/DDBJ databases">
        <title>Genomic Encyclopedia of Type Strains, Phase III (KMG-III): the genomes of soil and plant-associated and newly described type strains.</title>
        <authorList>
            <person name="Whitman W."/>
        </authorList>
    </citation>
    <scope>NUCLEOTIDE SEQUENCE [LARGE SCALE GENOMIC DNA]</scope>
    <source>
        <strain evidence="3 4">SFB5A</strain>
    </source>
</reference>
<keyword evidence="2" id="KW-0812">Transmembrane</keyword>
<proteinExistence type="predicted"/>
<evidence type="ECO:0000256" key="1">
    <source>
        <dbReference type="SAM" id="MobiDB-lite"/>
    </source>
</evidence>
<feature type="transmembrane region" description="Helical" evidence="2">
    <location>
        <begin position="156"/>
        <end position="174"/>
    </location>
</feature>
<evidence type="ECO:0000313" key="4">
    <source>
        <dbReference type="Proteomes" id="UP000582643"/>
    </source>
</evidence>
<dbReference type="Proteomes" id="UP000582643">
    <property type="component" value="Unassembled WGS sequence"/>
</dbReference>